<keyword evidence="3" id="KW-1185">Reference proteome</keyword>
<dbReference type="InterPro" id="IPR027417">
    <property type="entry name" value="P-loop_NTPase"/>
</dbReference>
<dbReference type="InterPro" id="IPR022812">
    <property type="entry name" value="Dynamin"/>
</dbReference>
<dbReference type="PANTHER" id="PTHR11566">
    <property type="entry name" value="DYNAMIN"/>
    <property type="match status" value="1"/>
</dbReference>
<dbReference type="GO" id="GO:0140662">
    <property type="term" value="F:ATP-dependent protein folding chaperone"/>
    <property type="evidence" value="ECO:0007669"/>
    <property type="project" value="InterPro"/>
</dbReference>
<dbReference type="PANTHER" id="PTHR11566:SF223">
    <property type="entry name" value="PROTEIN 1C, PUTATIVE, EXPRESSED-RELATED"/>
    <property type="match status" value="1"/>
</dbReference>
<evidence type="ECO:0000313" key="2">
    <source>
        <dbReference type="EMBL" id="KAF9599768.1"/>
    </source>
</evidence>
<dbReference type="InterPro" id="IPR037196">
    <property type="entry name" value="HSP90_C"/>
</dbReference>
<gene>
    <name evidence="2" type="ORF">IFM89_001714</name>
</gene>
<dbReference type="Proteomes" id="UP000631114">
    <property type="component" value="Unassembled WGS sequence"/>
</dbReference>
<reference evidence="2 3" key="1">
    <citation type="submission" date="2020-10" db="EMBL/GenBank/DDBJ databases">
        <title>The Coptis chinensis genome and diversification of protoberbering-type alkaloids.</title>
        <authorList>
            <person name="Wang B."/>
            <person name="Shu S."/>
            <person name="Song C."/>
            <person name="Liu Y."/>
        </authorList>
    </citation>
    <scope>NUCLEOTIDE SEQUENCE [LARGE SCALE GENOMIC DNA]</scope>
    <source>
        <strain evidence="2">HL-2020</strain>
        <tissue evidence="2">Leaf</tissue>
    </source>
</reference>
<comment type="caution">
    <text evidence="2">The sequence shown here is derived from an EMBL/GenBank/DDBJ whole genome shotgun (WGS) entry which is preliminary data.</text>
</comment>
<dbReference type="GO" id="GO:0016020">
    <property type="term" value="C:membrane"/>
    <property type="evidence" value="ECO:0007669"/>
    <property type="project" value="TreeGrafter"/>
</dbReference>
<dbReference type="OrthoDB" id="5061070at2759"/>
<dbReference type="Gene3D" id="3.40.50.300">
    <property type="entry name" value="P-loop containing nucleotide triphosphate hydrolases"/>
    <property type="match status" value="1"/>
</dbReference>
<dbReference type="GO" id="GO:0005524">
    <property type="term" value="F:ATP binding"/>
    <property type="evidence" value="ECO:0007669"/>
    <property type="project" value="InterPro"/>
</dbReference>
<dbReference type="GO" id="GO:0003924">
    <property type="term" value="F:GTPase activity"/>
    <property type="evidence" value="ECO:0007669"/>
    <property type="project" value="TreeGrafter"/>
</dbReference>
<dbReference type="GO" id="GO:0005737">
    <property type="term" value="C:cytoplasm"/>
    <property type="evidence" value="ECO:0007669"/>
    <property type="project" value="TreeGrafter"/>
</dbReference>
<dbReference type="AlphaFoldDB" id="A0A835LL96"/>
<protein>
    <recommendedName>
        <fullName evidence="1">Dynamin stalk domain-containing protein</fullName>
    </recommendedName>
</protein>
<feature type="domain" description="Dynamin stalk" evidence="1">
    <location>
        <begin position="12"/>
        <end position="56"/>
    </location>
</feature>
<proteinExistence type="predicted"/>
<accession>A0A835LL96</accession>
<dbReference type="SUPFAM" id="SSF110942">
    <property type="entry name" value="HSP90 C-terminal domain"/>
    <property type="match status" value="1"/>
</dbReference>
<dbReference type="Pfam" id="PF01031">
    <property type="entry name" value="Dynamin_M"/>
    <property type="match status" value="1"/>
</dbReference>
<evidence type="ECO:0000313" key="3">
    <source>
        <dbReference type="Proteomes" id="UP000631114"/>
    </source>
</evidence>
<evidence type="ECO:0000259" key="1">
    <source>
        <dbReference type="Pfam" id="PF01031"/>
    </source>
</evidence>
<dbReference type="GO" id="GO:0005874">
    <property type="term" value="C:microtubule"/>
    <property type="evidence" value="ECO:0007669"/>
    <property type="project" value="TreeGrafter"/>
</dbReference>
<sequence>MSSWFTMAEALVLEGRAYRLQHPWVGVVNRSQADINRNVDMIAPRSREREYFASDKVEKVIVSTVLWILPALFGDCEYGWTANMERIMKAQALGDSSMVATCLARRPWRSTPKFYHGRVREEGRCR</sequence>
<dbReference type="GO" id="GO:0016887">
    <property type="term" value="F:ATP hydrolysis activity"/>
    <property type="evidence" value="ECO:0007669"/>
    <property type="project" value="InterPro"/>
</dbReference>
<organism evidence="2 3">
    <name type="scientific">Coptis chinensis</name>
    <dbReference type="NCBI Taxonomy" id="261450"/>
    <lineage>
        <taxon>Eukaryota</taxon>
        <taxon>Viridiplantae</taxon>
        <taxon>Streptophyta</taxon>
        <taxon>Embryophyta</taxon>
        <taxon>Tracheophyta</taxon>
        <taxon>Spermatophyta</taxon>
        <taxon>Magnoliopsida</taxon>
        <taxon>Ranunculales</taxon>
        <taxon>Ranunculaceae</taxon>
        <taxon>Coptidoideae</taxon>
        <taxon>Coptis</taxon>
    </lineage>
</organism>
<dbReference type="InterPro" id="IPR000375">
    <property type="entry name" value="Dynamin_stalk"/>
</dbReference>
<dbReference type="GO" id="GO:0008017">
    <property type="term" value="F:microtubule binding"/>
    <property type="evidence" value="ECO:0007669"/>
    <property type="project" value="TreeGrafter"/>
</dbReference>
<dbReference type="EMBL" id="JADFTS010000006">
    <property type="protein sequence ID" value="KAF9599768.1"/>
    <property type="molecule type" value="Genomic_DNA"/>
</dbReference>
<name>A0A835LL96_9MAGN</name>
<dbReference type="GO" id="GO:0051082">
    <property type="term" value="F:unfolded protein binding"/>
    <property type="evidence" value="ECO:0007669"/>
    <property type="project" value="InterPro"/>
</dbReference>